<evidence type="ECO:0008006" key="3">
    <source>
        <dbReference type="Google" id="ProtNLM"/>
    </source>
</evidence>
<reference evidence="2" key="1">
    <citation type="submission" date="2016-09" db="EMBL/GenBank/DDBJ databases">
        <authorList>
            <person name="Varghese N."/>
            <person name="Submissions S."/>
        </authorList>
    </citation>
    <scope>NUCLEOTIDE SEQUENCE [LARGE SCALE GENOMIC DNA]</scope>
    <source>
        <strain evidence="2">JS23</strain>
    </source>
</reference>
<dbReference type="EMBL" id="FNLO01000013">
    <property type="protein sequence ID" value="SDV50773.1"/>
    <property type="molecule type" value="Genomic_DNA"/>
</dbReference>
<proteinExistence type="predicted"/>
<accession>A0A1H2PUC0</accession>
<name>A0A1H2PUC0_9BURK</name>
<dbReference type="Proteomes" id="UP000243719">
    <property type="component" value="Unassembled WGS sequence"/>
</dbReference>
<dbReference type="AlphaFoldDB" id="A0A1H2PUC0"/>
<protein>
    <recommendedName>
        <fullName evidence="3">3-deoxy-D-arabino-heptulosonate 7-phosphate synthase</fullName>
    </recommendedName>
</protein>
<evidence type="ECO:0000313" key="1">
    <source>
        <dbReference type="EMBL" id="SDV50773.1"/>
    </source>
</evidence>
<keyword evidence="2" id="KW-1185">Reference proteome</keyword>
<dbReference type="RefSeq" id="WP_091912019.1">
    <property type="nucleotide sequence ID" value="NZ_FNLO01000013.1"/>
</dbReference>
<organism evidence="1 2">
    <name type="scientific">Chitinasiproducens palmae</name>
    <dbReference type="NCBI Taxonomy" id="1770053"/>
    <lineage>
        <taxon>Bacteria</taxon>
        <taxon>Pseudomonadati</taxon>
        <taxon>Pseudomonadota</taxon>
        <taxon>Betaproteobacteria</taxon>
        <taxon>Burkholderiales</taxon>
        <taxon>Burkholderiaceae</taxon>
        <taxon>Chitinasiproducens</taxon>
    </lineage>
</organism>
<gene>
    <name evidence="1" type="ORF">SAMN05216551_11394</name>
</gene>
<sequence>MRSSHSDLLEHLLRQIPRRYRVPAIPVADSVPGDRKGVASVLATAIEAARIVGTAAPTGQQTYDRTLARAFTHALASLIGDAMREDTGDPAYQALVLRHRLPTVNEFAALATSAESDRRTVHAIVDAFAHPARRVRLESPVQRDALAAIHALAATAAWRALADRARAALQDGALAGDARTVRGLDRLGGEPALTRLRRLAILADDPAVRQYLALRDRSGPRAGSADALAAGSAAQHRGAAVEAAVAAALVCLAGQLNAREPQWSYRIVTSLRVPSSVPGNAQRAKSEWDAVLLRRASAAPTDAAWTLCLLAEAKTSLDAATTDLPKLLRGLERLARADPAAVYTFATQQGAVRLCGASLQALPIAADHLDNHVLYCCEAASESTPRVLSAASRMQLLCAPASLAYASRLSNGGPGAPDMLAPVWADVVRSDRWDAVRRQYATLHRVRELMVHVADLRATVERLASKR</sequence>
<evidence type="ECO:0000313" key="2">
    <source>
        <dbReference type="Proteomes" id="UP000243719"/>
    </source>
</evidence>
<dbReference type="OrthoDB" id="9063572at2"/>
<dbReference type="STRING" id="1770053.SAMN05216551_11394"/>